<feature type="compositionally biased region" description="Pro residues" evidence="14">
    <location>
        <begin position="213"/>
        <end position="226"/>
    </location>
</feature>
<feature type="domain" description="Polymerase/histidinol phosphatase N-terminal" evidence="15">
    <location>
        <begin position="3"/>
        <end position="73"/>
    </location>
</feature>
<dbReference type="NCBIfam" id="TIGR00594">
    <property type="entry name" value="polc"/>
    <property type="match status" value="1"/>
</dbReference>
<keyword evidence="8 13" id="KW-0235">DNA replication</keyword>
<dbReference type="Proteomes" id="UP001165667">
    <property type="component" value="Unassembled WGS sequence"/>
</dbReference>
<keyword evidence="5 13" id="KW-0963">Cytoplasm</keyword>
<dbReference type="RefSeq" id="WP_282585268.1">
    <property type="nucleotide sequence ID" value="NZ_JAMOIM010000007.1"/>
</dbReference>
<dbReference type="InterPro" id="IPR004805">
    <property type="entry name" value="DnaE2/DnaE/PolC"/>
</dbReference>
<feature type="region of interest" description="Disordered" evidence="14">
    <location>
        <begin position="1223"/>
        <end position="1250"/>
    </location>
</feature>
<keyword evidence="17" id="KW-1185">Reference proteome</keyword>
<evidence type="ECO:0000313" key="16">
    <source>
        <dbReference type="EMBL" id="MCW6508906.1"/>
    </source>
</evidence>
<keyword evidence="11 13" id="KW-0234">DNA repair</keyword>
<dbReference type="Gene3D" id="3.20.20.140">
    <property type="entry name" value="Metal-dependent hydrolases"/>
    <property type="match status" value="1"/>
</dbReference>
<evidence type="ECO:0000256" key="11">
    <source>
        <dbReference type="ARBA" id="ARBA00023204"/>
    </source>
</evidence>
<evidence type="ECO:0000256" key="9">
    <source>
        <dbReference type="ARBA" id="ARBA00022763"/>
    </source>
</evidence>
<evidence type="ECO:0000256" key="5">
    <source>
        <dbReference type="ARBA" id="ARBA00022490"/>
    </source>
</evidence>
<accession>A0AA41YX76</accession>
<dbReference type="HAMAP" id="MF_01902">
    <property type="entry name" value="DNApol_error_prone"/>
    <property type="match status" value="1"/>
</dbReference>
<reference evidence="16" key="1">
    <citation type="submission" date="2022-05" db="EMBL/GenBank/DDBJ databases">
        <authorList>
            <person name="Pankratov T."/>
        </authorList>
    </citation>
    <scope>NUCLEOTIDE SEQUENCE</scope>
    <source>
        <strain evidence="16">BP6-180914</strain>
    </source>
</reference>
<evidence type="ECO:0000256" key="8">
    <source>
        <dbReference type="ARBA" id="ARBA00022705"/>
    </source>
</evidence>
<evidence type="ECO:0000256" key="1">
    <source>
        <dbReference type="ARBA" id="ARBA00004496"/>
    </source>
</evidence>
<dbReference type="GO" id="GO:0006260">
    <property type="term" value="P:DNA replication"/>
    <property type="evidence" value="ECO:0007669"/>
    <property type="project" value="UniProtKB-KW"/>
</dbReference>
<dbReference type="Pfam" id="PF17657">
    <property type="entry name" value="DNA_pol3_finger"/>
    <property type="match status" value="1"/>
</dbReference>
<dbReference type="Pfam" id="PF01336">
    <property type="entry name" value="tRNA_anti-codon"/>
    <property type="match status" value="1"/>
</dbReference>
<comment type="function">
    <text evidence="13">DNA polymerase involved in damage-induced mutagenesis and translesion synthesis (TLS). It is not the major replicative DNA polymerase.</text>
</comment>
<evidence type="ECO:0000256" key="2">
    <source>
        <dbReference type="ARBA" id="ARBA00007391"/>
    </source>
</evidence>
<evidence type="ECO:0000256" key="14">
    <source>
        <dbReference type="SAM" id="MobiDB-lite"/>
    </source>
</evidence>
<comment type="subcellular location">
    <subcellularLocation>
        <location evidence="1 13">Cytoplasm</location>
    </subcellularLocation>
</comment>
<keyword evidence="10 13" id="KW-0239">DNA-directed DNA polymerase</keyword>
<name>A0AA41YX76_9HYPH</name>
<dbReference type="InterPro" id="IPR011708">
    <property type="entry name" value="DNA_pol3_alpha_NTPase_dom"/>
</dbReference>
<feature type="region of interest" description="Disordered" evidence="14">
    <location>
        <begin position="133"/>
        <end position="226"/>
    </location>
</feature>
<evidence type="ECO:0000256" key="6">
    <source>
        <dbReference type="ARBA" id="ARBA00022679"/>
    </source>
</evidence>
<evidence type="ECO:0000256" key="10">
    <source>
        <dbReference type="ARBA" id="ARBA00022932"/>
    </source>
</evidence>
<evidence type="ECO:0000256" key="3">
    <source>
        <dbReference type="ARBA" id="ARBA00012417"/>
    </source>
</evidence>
<comment type="similarity">
    <text evidence="2 13">Belongs to the DNA polymerase type-C family. DnaE2 subfamily.</text>
</comment>
<dbReference type="CDD" id="cd04485">
    <property type="entry name" value="DnaE_OBF"/>
    <property type="match status" value="1"/>
</dbReference>
<comment type="caution">
    <text evidence="16">The sequence shown here is derived from an EMBL/GenBank/DDBJ whole genome shotgun (WGS) entry which is preliminary data.</text>
</comment>
<evidence type="ECO:0000256" key="13">
    <source>
        <dbReference type="HAMAP-Rule" id="MF_01902"/>
    </source>
</evidence>
<dbReference type="EMBL" id="JAMOIM010000007">
    <property type="protein sequence ID" value="MCW6508906.1"/>
    <property type="molecule type" value="Genomic_DNA"/>
</dbReference>
<evidence type="ECO:0000259" key="15">
    <source>
        <dbReference type="SMART" id="SM00481"/>
    </source>
</evidence>
<gene>
    <name evidence="13" type="primary">dnaE2</name>
    <name evidence="16" type="ORF">M8523_12835</name>
</gene>
<feature type="region of interest" description="Disordered" evidence="14">
    <location>
        <begin position="882"/>
        <end position="911"/>
    </location>
</feature>
<dbReference type="PANTHER" id="PTHR32294:SF4">
    <property type="entry name" value="ERROR-PRONE DNA POLYMERASE"/>
    <property type="match status" value="1"/>
</dbReference>
<dbReference type="InterPro" id="IPR004365">
    <property type="entry name" value="NA-bd_OB_tRNA"/>
</dbReference>
<evidence type="ECO:0000313" key="17">
    <source>
        <dbReference type="Proteomes" id="UP001165667"/>
    </source>
</evidence>
<dbReference type="InterPro" id="IPR029460">
    <property type="entry name" value="DNAPol_HHH"/>
</dbReference>
<protein>
    <recommendedName>
        <fullName evidence="4 13">Error-prone DNA polymerase</fullName>
        <ecNumber evidence="3 13">2.7.7.7</ecNumber>
    </recommendedName>
</protein>
<evidence type="ECO:0000256" key="7">
    <source>
        <dbReference type="ARBA" id="ARBA00022695"/>
    </source>
</evidence>
<dbReference type="Pfam" id="PF14579">
    <property type="entry name" value="HHH_6"/>
    <property type="match status" value="1"/>
</dbReference>
<keyword evidence="9 13" id="KW-0227">DNA damage</keyword>
<dbReference type="SMART" id="SM00481">
    <property type="entry name" value="POLIIIAc"/>
    <property type="match status" value="1"/>
</dbReference>
<dbReference type="GO" id="GO:0005737">
    <property type="term" value="C:cytoplasm"/>
    <property type="evidence" value="ECO:0007669"/>
    <property type="project" value="UniProtKB-SubCell"/>
</dbReference>
<dbReference type="CDD" id="cd07434">
    <property type="entry name" value="PHP_PolIIIA_DnaE2"/>
    <property type="match status" value="1"/>
</dbReference>
<dbReference type="EC" id="2.7.7.7" evidence="3 13"/>
<evidence type="ECO:0000256" key="12">
    <source>
        <dbReference type="ARBA" id="ARBA00049244"/>
    </source>
</evidence>
<organism evidence="16 17">
    <name type="scientific">Lichenifustis flavocetrariae</name>
    <dbReference type="NCBI Taxonomy" id="2949735"/>
    <lineage>
        <taxon>Bacteria</taxon>
        <taxon>Pseudomonadati</taxon>
        <taxon>Pseudomonadota</taxon>
        <taxon>Alphaproteobacteria</taxon>
        <taxon>Hyphomicrobiales</taxon>
        <taxon>Lichenihabitantaceae</taxon>
        <taxon>Lichenifustis</taxon>
    </lineage>
</organism>
<keyword evidence="7 13" id="KW-0548">Nucleotidyltransferase</keyword>
<evidence type="ECO:0000256" key="4">
    <source>
        <dbReference type="ARBA" id="ARBA00017273"/>
    </source>
</evidence>
<keyword evidence="6 13" id="KW-0808">Transferase</keyword>
<dbReference type="InterPro" id="IPR040982">
    <property type="entry name" value="DNA_pol3_finger"/>
</dbReference>
<dbReference type="NCBIfam" id="NF004225">
    <property type="entry name" value="PRK05672.1"/>
    <property type="match status" value="1"/>
</dbReference>
<dbReference type="GO" id="GO:0003887">
    <property type="term" value="F:DNA-directed DNA polymerase activity"/>
    <property type="evidence" value="ECO:0007669"/>
    <property type="project" value="UniProtKB-UniRule"/>
</dbReference>
<dbReference type="PANTHER" id="PTHR32294">
    <property type="entry name" value="DNA POLYMERASE III SUBUNIT ALPHA"/>
    <property type="match status" value="1"/>
</dbReference>
<dbReference type="AlphaFoldDB" id="A0AA41YX76"/>
<comment type="catalytic activity">
    <reaction evidence="12 13">
        <text>DNA(n) + a 2'-deoxyribonucleoside 5'-triphosphate = DNA(n+1) + diphosphate</text>
        <dbReference type="Rhea" id="RHEA:22508"/>
        <dbReference type="Rhea" id="RHEA-COMP:17339"/>
        <dbReference type="Rhea" id="RHEA-COMP:17340"/>
        <dbReference type="ChEBI" id="CHEBI:33019"/>
        <dbReference type="ChEBI" id="CHEBI:61560"/>
        <dbReference type="ChEBI" id="CHEBI:173112"/>
        <dbReference type="EC" id="2.7.7.7"/>
    </reaction>
</comment>
<proteinExistence type="inferred from homology"/>
<dbReference type="InterPro" id="IPR023073">
    <property type="entry name" value="DnaE2"/>
</dbReference>
<dbReference type="GO" id="GO:0008408">
    <property type="term" value="F:3'-5' exonuclease activity"/>
    <property type="evidence" value="ECO:0007669"/>
    <property type="project" value="InterPro"/>
</dbReference>
<dbReference type="GO" id="GO:0006281">
    <property type="term" value="P:DNA repair"/>
    <property type="evidence" value="ECO:0007669"/>
    <property type="project" value="UniProtKB-UniRule"/>
</dbReference>
<dbReference type="Pfam" id="PF07733">
    <property type="entry name" value="DNA_pol3_alpha"/>
    <property type="match status" value="1"/>
</dbReference>
<dbReference type="InterPro" id="IPR003141">
    <property type="entry name" value="Pol/His_phosphatase_N"/>
</dbReference>
<feature type="compositionally biased region" description="Basic and acidic residues" evidence="14">
    <location>
        <begin position="174"/>
        <end position="187"/>
    </location>
</feature>
<sequence>MFVEFGTTTNFSFLRGASHPEELVAMASGFALPALGIADRNSLAGVVRAYIQARKPMDHPVRLVAGARLVFADGTPDILAYPVDRDAYGRLTRLLTIGNRRAEKGACVLTLADLLDWIEGLQLIVMDRSSATDEETVLHPAPPVGEEGNRDRTGSPKDSPSPANGRKWPLRQQGSDEGKLSDPDPPHPIRLCRATFSRGTGEGKHWASLHFTPPLPPANDNPPPQPDQASLLRRLACAAPGRVWIAATMTYGPAMRAGLAARRALARATGLPLLATNDVLMHAPERRQLADVLVCIRTGIPIDRAGRRLEANAERHLKSGPEMARLFTEAPEAVPETLRFLEGIRFSLDELKYNYPDELRAGYDTEQEALRAFAEAGTRWRYPTGVPDEVQRQLNHELALVAELDYAAYFLTVYDVVQFARREGILCQGRGSAANSTLCYCLGITEIDPVHHAMLFERFISKNRNEPPDIDVDFEHERREAVMQYIYEHYGRAHAGLVATVITYRTRSALRDVGKAFGLSDDTVSALSGTVWGYWSSGIDPKEARRIGLDPDEHRLKLMLTLADELAGFPRHLSQHTGGFVITRTRLDEVVPISNAAMDDRTVVEWDKDDLDALGMIKIDVLALGMLTCLKKGFDLLEQHYGQTLTLDDVLKRDQVESCVYDMICRADTIGVFQIESRAQMTMLPRLKPREFYDLVIEVAIVRPGPIQGDMVHPYLRRRQGLEPVIYPSDELREVLQRTLGVPLFQEHAMKIAIVAAGFTPDEADQLRRAMATFKKVGTIGTFRDKMVNGMVAKGYPADFAERCFKQIEGFGTYGFPESHAASFALLVYTSAWLKCRYPDVFACALLNAQPMGFYAPAQIIRDARDHGVPVQPVDINASTWDHSLEDPFSQANGRRRHGEAETDEGTPGAAFPLTRPHFERPPSPAHAGEGKACLHPRHATMRDDILGDKALRLGFRQVKGLGQADMDRLVARRGQGYDSIRDLWLRAELTLATLEDLAEADAFRSIGLDRRDALWAVRGLNRAGDKDDLPLFASASSVPHEPDAALPPMALGEHVVEDYRHISLSLKAHPVRFVRSELAARRIVPNVELGPARNGRRVTVAGLVLVRQRPGSASGTIFLTIEDETGVANIIVWPKVFEVNRAAVIAARFLAVTGLLQHESGVTHVVAERFEDLTAMLTQLSRRGAEIEDLARADEVKRPQTFEGKKRGLGAELAAKIGFPLATDTRRPKSAPETGPHLHDALPKGRNFH</sequence>